<sequence length="345" mass="38053">MLTLTALLVFTLASTSTSCADSSWLTRSHSCVGSPQVWEARPSPGKGLGVYATRTIEPGDIILSEPPIIHFAPSEFRDGVAYPLNDITATLQASFDALSPGEQAQVMSLHAYMTPAEKAGDQLMAIFRSNAYTTGDSLGLFPKGSRINHSCRPNTSQYWSANLGRRIVYANRHIEEGEEIYASYIPLLHPHEARQRRLDQYGFKCTCSACALDQGARNASDQRRQDLAKAFAAFESQLTLSVPGSVVGKRKARKNAEASIQLVEEIEKEGLADYYIKAYHIAAVMHARAEDWKPATLFANKGYETSLLADHNARSAGTKELQALTNHLINKWNDHLRDKAMEHGK</sequence>
<name>A0A6A5USH8_9PLEO</name>
<feature type="chain" id="PRO_5025462399" evidence="1">
    <location>
        <begin position="20"/>
        <end position="345"/>
    </location>
</feature>
<dbReference type="OrthoDB" id="265717at2759"/>
<dbReference type="Gene3D" id="2.170.270.10">
    <property type="entry name" value="SET domain"/>
    <property type="match status" value="1"/>
</dbReference>
<evidence type="ECO:0000256" key="1">
    <source>
        <dbReference type="SAM" id="SignalP"/>
    </source>
</evidence>
<evidence type="ECO:0000313" key="3">
    <source>
        <dbReference type="EMBL" id="KAF1968153.1"/>
    </source>
</evidence>
<accession>A0A6A5USH8</accession>
<feature type="signal peptide" evidence="1">
    <location>
        <begin position="1"/>
        <end position="19"/>
    </location>
</feature>
<keyword evidence="4" id="KW-1185">Reference proteome</keyword>
<reference evidence="3" key="1">
    <citation type="journal article" date="2020" name="Stud. Mycol.">
        <title>101 Dothideomycetes genomes: a test case for predicting lifestyles and emergence of pathogens.</title>
        <authorList>
            <person name="Haridas S."/>
            <person name="Albert R."/>
            <person name="Binder M."/>
            <person name="Bloem J."/>
            <person name="Labutti K."/>
            <person name="Salamov A."/>
            <person name="Andreopoulos B."/>
            <person name="Baker S."/>
            <person name="Barry K."/>
            <person name="Bills G."/>
            <person name="Bluhm B."/>
            <person name="Cannon C."/>
            <person name="Castanera R."/>
            <person name="Culley D."/>
            <person name="Daum C."/>
            <person name="Ezra D."/>
            <person name="Gonzalez J."/>
            <person name="Henrissat B."/>
            <person name="Kuo A."/>
            <person name="Liang C."/>
            <person name="Lipzen A."/>
            <person name="Lutzoni F."/>
            <person name="Magnuson J."/>
            <person name="Mondo S."/>
            <person name="Nolan M."/>
            <person name="Ohm R."/>
            <person name="Pangilinan J."/>
            <person name="Park H.-J."/>
            <person name="Ramirez L."/>
            <person name="Alfaro M."/>
            <person name="Sun H."/>
            <person name="Tritt A."/>
            <person name="Yoshinaga Y."/>
            <person name="Zwiers L.-H."/>
            <person name="Turgeon B."/>
            <person name="Goodwin S."/>
            <person name="Spatafora J."/>
            <person name="Crous P."/>
            <person name="Grigoriev I."/>
        </authorList>
    </citation>
    <scope>NUCLEOTIDE SEQUENCE</scope>
    <source>
        <strain evidence="3">CBS 107.79</strain>
    </source>
</reference>
<dbReference type="InterPro" id="IPR001214">
    <property type="entry name" value="SET_dom"/>
</dbReference>
<dbReference type="InterPro" id="IPR053185">
    <property type="entry name" value="SET_domain_protein"/>
</dbReference>
<dbReference type="Pfam" id="PF00856">
    <property type="entry name" value="SET"/>
    <property type="match status" value="1"/>
</dbReference>
<feature type="domain" description="SET" evidence="2">
    <location>
        <begin position="36"/>
        <end position="185"/>
    </location>
</feature>
<keyword evidence="1" id="KW-0732">Signal</keyword>
<gene>
    <name evidence="3" type="ORF">BU23DRAFT_270659</name>
</gene>
<dbReference type="EMBL" id="ML976724">
    <property type="protein sequence ID" value="KAF1968153.1"/>
    <property type="molecule type" value="Genomic_DNA"/>
</dbReference>
<dbReference type="CDD" id="cd20071">
    <property type="entry name" value="SET_SMYD"/>
    <property type="match status" value="1"/>
</dbReference>
<evidence type="ECO:0000313" key="4">
    <source>
        <dbReference type="Proteomes" id="UP000800036"/>
    </source>
</evidence>
<dbReference type="InterPro" id="IPR046341">
    <property type="entry name" value="SET_dom_sf"/>
</dbReference>
<dbReference type="SMART" id="SM00317">
    <property type="entry name" value="SET"/>
    <property type="match status" value="1"/>
</dbReference>
<organism evidence="3 4">
    <name type="scientific">Bimuria novae-zelandiae CBS 107.79</name>
    <dbReference type="NCBI Taxonomy" id="1447943"/>
    <lineage>
        <taxon>Eukaryota</taxon>
        <taxon>Fungi</taxon>
        <taxon>Dikarya</taxon>
        <taxon>Ascomycota</taxon>
        <taxon>Pezizomycotina</taxon>
        <taxon>Dothideomycetes</taxon>
        <taxon>Pleosporomycetidae</taxon>
        <taxon>Pleosporales</taxon>
        <taxon>Massarineae</taxon>
        <taxon>Didymosphaeriaceae</taxon>
        <taxon>Bimuria</taxon>
    </lineage>
</organism>
<evidence type="ECO:0000259" key="2">
    <source>
        <dbReference type="PROSITE" id="PS50280"/>
    </source>
</evidence>
<dbReference type="AlphaFoldDB" id="A0A6A5USH8"/>
<dbReference type="SUPFAM" id="SSF82199">
    <property type="entry name" value="SET domain"/>
    <property type="match status" value="1"/>
</dbReference>
<dbReference type="PANTHER" id="PTHR47332">
    <property type="entry name" value="SET DOMAIN-CONTAINING PROTEIN 5"/>
    <property type="match status" value="1"/>
</dbReference>
<dbReference type="Proteomes" id="UP000800036">
    <property type="component" value="Unassembled WGS sequence"/>
</dbReference>
<proteinExistence type="predicted"/>
<dbReference type="PANTHER" id="PTHR47332:SF4">
    <property type="entry name" value="SET DOMAIN-CONTAINING PROTEIN 5"/>
    <property type="match status" value="1"/>
</dbReference>
<dbReference type="PROSITE" id="PS50280">
    <property type="entry name" value="SET"/>
    <property type="match status" value="1"/>
</dbReference>
<protein>
    <submittedName>
        <fullName evidence="3">SET domain-containing protein</fullName>
    </submittedName>
</protein>